<keyword evidence="3" id="KW-1185">Reference proteome</keyword>
<dbReference type="InterPro" id="IPR008620">
    <property type="entry name" value="FixH"/>
</dbReference>
<keyword evidence="1" id="KW-1133">Transmembrane helix</keyword>
<dbReference type="RefSeq" id="WP_251742794.1">
    <property type="nucleotide sequence ID" value="NZ_JBHUOJ010000022.1"/>
</dbReference>
<gene>
    <name evidence="2" type="ORF">ACFSYS_10430</name>
</gene>
<evidence type="ECO:0000256" key="1">
    <source>
        <dbReference type="SAM" id="Phobius"/>
    </source>
</evidence>
<proteinExistence type="predicted"/>
<feature type="transmembrane region" description="Helical" evidence="1">
    <location>
        <begin position="6"/>
        <end position="25"/>
    </location>
</feature>
<sequence length="149" mass="17411">MKINWGTGIVIGMAAFISFIMYFVVTMMTSKEYDHDLVVEDYYKAELHYQQDIDAEENALAMKENVSVLNQRGNWIVVLPESINLAEIVGNINLYRPSNKMLDFEIPLKDLTSHEIILPNEKMIDGRWNLSVNWKIRGKEYLFKKEILH</sequence>
<keyword evidence="1" id="KW-0812">Transmembrane</keyword>
<comment type="caution">
    <text evidence="2">The sequence shown here is derived from an EMBL/GenBank/DDBJ whole genome shotgun (WGS) entry which is preliminary data.</text>
</comment>
<organism evidence="2 3">
    <name type="scientific">Christiangramia antarctica</name>
    <dbReference type="NCBI Taxonomy" id="2058158"/>
    <lineage>
        <taxon>Bacteria</taxon>
        <taxon>Pseudomonadati</taxon>
        <taxon>Bacteroidota</taxon>
        <taxon>Flavobacteriia</taxon>
        <taxon>Flavobacteriales</taxon>
        <taxon>Flavobacteriaceae</taxon>
        <taxon>Christiangramia</taxon>
    </lineage>
</organism>
<keyword evidence="1" id="KW-0472">Membrane</keyword>
<dbReference type="Pfam" id="PF05751">
    <property type="entry name" value="FixH"/>
    <property type="match status" value="1"/>
</dbReference>
<evidence type="ECO:0000313" key="3">
    <source>
        <dbReference type="Proteomes" id="UP001597438"/>
    </source>
</evidence>
<dbReference type="EMBL" id="JBHUOJ010000022">
    <property type="protein sequence ID" value="MFD2833705.1"/>
    <property type="molecule type" value="Genomic_DNA"/>
</dbReference>
<reference evidence="3" key="1">
    <citation type="journal article" date="2019" name="Int. J. Syst. Evol. Microbiol.">
        <title>The Global Catalogue of Microorganisms (GCM) 10K type strain sequencing project: providing services to taxonomists for standard genome sequencing and annotation.</title>
        <authorList>
            <consortium name="The Broad Institute Genomics Platform"/>
            <consortium name="The Broad Institute Genome Sequencing Center for Infectious Disease"/>
            <person name="Wu L."/>
            <person name="Ma J."/>
        </authorList>
    </citation>
    <scope>NUCLEOTIDE SEQUENCE [LARGE SCALE GENOMIC DNA]</scope>
    <source>
        <strain evidence="3">KCTC 52925</strain>
    </source>
</reference>
<name>A0ABW5X3N6_9FLAO</name>
<protein>
    <submittedName>
        <fullName evidence="2">FixH family protein</fullName>
    </submittedName>
</protein>
<accession>A0ABW5X3N6</accession>
<dbReference type="Proteomes" id="UP001597438">
    <property type="component" value="Unassembled WGS sequence"/>
</dbReference>
<evidence type="ECO:0000313" key="2">
    <source>
        <dbReference type="EMBL" id="MFD2833705.1"/>
    </source>
</evidence>